<protein>
    <submittedName>
        <fullName evidence="1">Uncharacterized protein</fullName>
    </submittedName>
</protein>
<name>A0A074YKH0_AURSE</name>
<reference evidence="1 2" key="1">
    <citation type="journal article" date="2014" name="BMC Genomics">
        <title>Genome sequencing of four Aureobasidium pullulans varieties: biotechnological potential, stress tolerance, and description of new species.</title>
        <authorList>
            <person name="Gostin Ar C."/>
            <person name="Ohm R.A."/>
            <person name="Kogej T."/>
            <person name="Sonjak S."/>
            <person name="Turk M."/>
            <person name="Zajc J."/>
            <person name="Zalar P."/>
            <person name="Grube M."/>
            <person name="Sun H."/>
            <person name="Han J."/>
            <person name="Sharma A."/>
            <person name="Chiniquy J."/>
            <person name="Ngan C.Y."/>
            <person name="Lipzen A."/>
            <person name="Barry K."/>
            <person name="Grigoriev I.V."/>
            <person name="Gunde-Cimerman N."/>
        </authorList>
    </citation>
    <scope>NUCLEOTIDE SEQUENCE [LARGE SCALE GENOMIC DNA]</scope>
    <source>
        <strain evidence="1 2">EXF-2481</strain>
    </source>
</reference>
<accession>A0A074YKH0</accession>
<dbReference type="GeneID" id="25368401"/>
<evidence type="ECO:0000313" key="2">
    <source>
        <dbReference type="Proteomes" id="UP000030641"/>
    </source>
</evidence>
<organism evidence="1 2">
    <name type="scientific">Aureobasidium subglaciale (strain EXF-2481)</name>
    <name type="common">Aureobasidium pullulans var. subglaciale</name>
    <dbReference type="NCBI Taxonomy" id="1043005"/>
    <lineage>
        <taxon>Eukaryota</taxon>
        <taxon>Fungi</taxon>
        <taxon>Dikarya</taxon>
        <taxon>Ascomycota</taxon>
        <taxon>Pezizomycotina</taxon>
        <taxon>Dothideomycetes</taxon>
        <taxon>Dothideomycetidae</taxon>
        <taxon>Dothideales</taxon>
        <taxon>Saccotheciaceae</taxon>
        <taxon>Aureobasidium</taxon>
    </lineage>
</organism>
<gene>
    <name evidence="1" type="ORF">AUEXF2481DRAFT_479023</name>
</gene>
<dbReference type="RefSeq" id="XP_013347053.1">
    <property type="nucleotide sequence ID" value="XM_013491599.1"/>
</dbReference>
<sequence>MHWNRNFAVTRLWLLPIRGSHWRLLKMLRVRHSAAGLSPYIVLPSFAITIDMITHAVLPESLPVWHPGATPYATVERPAKPGCRNHCTGNRGSPYKSQRPWPALGHPSYILPNLSPRCVDRFVSRNTNSKVVVHDHCFVMPFCCQIEAPMQSISHLSILLLTGGSPGVHLHCPCSSPNRQPRSPICSGLNRNEGFTVTRHRYFSIGMH</sequence>
<dbReference type="AlphaFoldDB" id="A0A074YKH0"/>
<dbReference type="Proteomes" id="UP000030641">
    <property type="component" value="Unassembled WGS sequence"/>
</dbReference>
<proteinExistence type="predicted"/>
<dbReference type="InParanoid" id="A0A074YKH0"/>
<dbReference type="EMBL" id="KL584752">
    <property type="protein sequence ID" value="KEQ98323.1"/>
    <property type="molecule type" value="Genomic_DNA"/>
</dbReference>
<dbReference type="HOGENOM" id="CLU_1320642_0_0_1"/>
<evidence type="ECO:0000313" key="1">
    <source>
        <dbReference type="EMBL" id="KEQ98323.1"/>
    </source>
</evidence>
<keyword evidence="2" id="KW-1185">Reference proteome</keyword>